<organism evidence="1">
    <name type="scientific">marine sediment metagenome</name>
    <dbReference type="NCBI Taxonomy" id="412755"/>
    <lineage>
        <taxon>unclassified sequences</taxon>
        <taxon>metagenomes</taxon>
        <taxon>ecological metagenomes</taxon>
    </lineage>
</organism>
<reference evidence="1" key="1">
    <citation type="journal article" date="2015" name="Nature">
        <title>Complex archaea that bridge the gap between prokaryotes and eukaryotes.</title>
        <authorList>
            <person name="Spang A."/>
            <person name="Saw J.H."/>
            <person name="Jorgensen S.L."/>
            <person name="Zaremba-Niedzwiedzka K."/>
            <person name="Martijn J."/>
            <person name="Lind A.E."/>
            <person name="van Eijk R."/>
            <person name="Schleper C."/>
            <person name="Guy L."/>
            <person name="Ettema T.J."/>
        </authorList>
    </citation>
    <scope>NUCLEOTIDE SEQUENCE</scope>
</reference>
<sequence length="64" mass="6974">MGTKPVTVNARSLGGVASEVQRKGLDHVVEYFANALHPGPMLPLTGRIVIEWGDEDELEELRAC</sequence>
<accession>A0A0F9HPG2</accession>
<proteinExistence type="predicted"/>
<protein>
    <submittedName>
        <fullName evidence="1">Uncharacterized protein</fullName>
    </submittedName>
</protein>
<dbReference type="AlphaFoldDB" id="A0A0F9HPG2"/>
<dbReference type="EMBL" id="LAZR01016287">
    <property type="protein sequence ID" value="KKM05152.1"/>
    <property type="molecule type" value="Genomic_DNA"/>
</dbReference>
<gene>
    <name evidence="1" type="ORF">LCGC14_1756990</name>
</gene>
<comment type="caution">
    <text evidence="1">The sequence shown here is derived from an EMBL/GenBank/DDBJ whole genome shotgun (WGS) entry which is preliminary data.</text>
</comment>
<evidence type="ECO:0000313" key="1">
    <source>
        <dbReference type="EMBL" id="KKM05152.1"/>
    </source>
</evidence>
<name>A0A0F9HPG2_9ZZZZ</name>